<dbReference type="RefSeq" id="WP_146523726.1">
    <property type="nucleotide sequence ID" value="NZ_CP151726.1"/>
</dbReference>
<dbReference type="EMBL" id="SJPN01000025">
    <property type="protein sequence ID" value="TWT89261.1"/>
    <property type="molecule type" value="Genomic_DNA"/>
</dbReference>
<dbReference type="Proteomes" id="UP000320176">
    <property type="component" value="Unassembled WGS sequence"/>
</dbReference>
<organism evidence="1 2">
    <name type="scientific">Stieleria varia</name>
    <dbReference type="NCBI Taxonomy" id="2528005"/>
    <lineage>
        <taxon>Bacteria</taxon>
        <taxon>Pseudomonadati</taxon>
        <taxon>Planctomycetota</taxon>
        <taxon>Planctomycetia</taxon>
        <taxon>Pirellulales</taxon>
        <taxon>Pirellulaceae</taxon>
        <taxon>Stieleria</taxon>
    </lineage>
</organism>
<dbReference type="OrthoDB" id="709269at2"/>
<evidence type="ECO:0000313" key="2">
    <source>
        <dbReference type="Proteomes" id="UP000320176"/>
    </source>
</evidence>
<sequence length="170" mass="18333">MDAVAFVNSLRTLMPSAVDLEEYGLDAEEIADVQSAFDAKQRQTYEAKNTEVEHLVTAFDCSSIAIGIVRFDSGVTSVKGGTRFAYCEADPLVVDGDGRILMLHHDVIDADPIGCAEDSERFLDAMLFAADAIVNRVGWKGRGIEVARECSERAGGSGYLGFYRSVVGGL</sequence>
<accession>A0A5C5ZR36</accession>
<evidence type="ECO:0000313" key="1">
    <source>
        <dbReference type="EMBL" id="TWT89261.1"/>
    </source>
</evidence>
<name>A0A5C5ZR36_9BACT</name>
<reference evidence="1 2" key="1">
    <citation type="submission" date="2019-02" db="EMBL/GenBank/DDBJ databases">
        <title>Deep-cultivation of Planctomycetes and their phenomic and genomic characterization uncovers novel biology.</title>
        <authorList>
            <person name="Wiegand S."/>
            <person name="Jogler M."/>
            <person name="Boedeker C."/>
            <person name="Pinto D."/>
            <person name="Vollmers J."/>
            <person name="Rivas-Marin E."/>
            <person name="Kohn T."/>
            <person name="Peeters S.H."/>
            <person name="Heuer A."/>
            <person name="Rast P."/>
            <person name="Oberbeckmann S."/>
            <person name="Bunk B."/>
            <person name="Jeske O."/>
            <person name="Meyerdierks A."/>
            <person name="Storesund J.E."/>
            <person name="Kallscheuer N."/>
            <person name="Luecker S."/>
            <person name="Lage O.M."/>
            <person name="Pohl T."/>
            <person name="Merkel B.J."/>
            <person name="Hornburger P."/>
            <person name="Mueller R.-W."/>
            <person name="Bruemmer F."/>
            <person name="Labrenz M."/>
            <person name="Spormann A.M."/>
            <person name="Op Den Camp H."/>
            <person name="Overmann J."/>
            <person name="Amann R."/>
            <person name="Jetten M.S.M."/>
            <person name="Mascher T."/>
            <person name="Medema M.H."/>
            <person name="Devos D.P."/>
            <person name="Kaster A.-K."/>
            <person name="Ovreas L."/>
            <person name="Rohde M."/>
            <person name="Galperin M.Y."/>
            <person name="Jogler C."/>
        </authorList>
    </citation>
    <scope>NUCLEOTIDE SEQUENCE [LARGE SCALE GENOMIC DNA]</scope>
    <source>
        <strain evidence="1 2">Pla52n</strain>
    </source>
</reference>
<dbReference type="AlphaFoldDB" id="A0A5C5ZR36"/>
<gene>
    <name evidence="1" type="ORF">Pla52n_68580</name>
</gene>
<protein>
    <submittedName>
        <fullName evidence="1">Uncharacterized protein</fullName>
    </submittedName>
</protein>
<keyword evidence="2" id="KW-1185">Reference proteome</keyword>
<comment type="caution">
    <text evidence="1">The sequence shown here is derived from an EMBL/GenBank/DDBJ whole genome shotgun (WGS) entry which is preliminary data.</text>
</comment>
<proteinExistence type="predicted"/>